<evidence type="ECO:0000256" key="4">
    <source>
        <dbReference type="ARBA" id="ARBA00022729"/>
    </source>
</evidence>
<dbReference type="STRING" id="325452.A0A3R7K2R0"/>
<evidence type="ECO:0000313" key="11">
    <source>
        <dbReference type="EMBL" id="RLN84738.1"/>
    </source>
</evidence>
<evidence type="ECO:0000256" key="2">
    <source>
        <dbReference type="ARBA" id="ARBA00005227"/>
    </source>
</evidence>
<dbReference type="Proteomes" id="UP000785171">
    <property type="component" value="Unassembled WGS sequence"/>
</dbReference>
<evidence type="ECO:0000256" key="7">
    <source>
        <dbReference type="RuleBase" id="RU363079"/>
    </source>
</evidence>
<evidence type="ECO:0000313" key="9">
    <source>
        <dbReference type="EMBL" id="KAG2533487.1"/>
    </source>
</evidence>
<dbReference type="PANTHER" id="PTHR10766:SF177">
    <property type="entry name" value="TRANSMEMBRANE 9 SUPERFAMILY MEMBER 1"/>
    <property type="match status" value="1"/>
</dbReference>
<dbReference type="EMBL" id="JPWU03000002">
    <property type="protein sequence ID" value="KAG2533487.1"/>
    <property type="molecule type" value="Genomic_DNA"/>
</dbReference>
<accession>A0A3R7K2R0</accession>
<sequence>MGNILKLEMAVSGATIAMWLLFVAAFCVAVVDADDYKMRDEVLVIANTIRPYANPTETYQYYKLPYCKPKERQWDDHDLGELLTGSRKVVTDYRLYFGVDQTYAQLCKLQINPDVMKAFKDAVDEDYEISFSPY</sequence>
<dbReference type="EMBL" id="MAYM02001922">
    <property type="protein sequence ID" value="RLN06706.1"/>
    <property type="molecule type" value="Genomic_DNA"/>
</dbReference>
<reference evidence="8" key="3">
    <citation type="submission" date="2020-06" db="EMBL/GenBank/DDBJ databases">
        <authorList>
            <person name="Studholme D.J."/>
        </authorList>
    </citation>
    <scope>NUCLEOTIDE SEQUENCE</scope>
    <source>
        <strain evidence="8">NZFS 2646</strain>
        <strain evidence="9">NZFS 3630</strain>
    </source>
</reference>
<keyword evidence="3" id="KW-0812">Transmembrane</keyword>
<evidence type="ECO:0000313" key="8">
    <source>
        <dbReference type="EMBL" id="KAG2532415.1"/>
    </source>
</evidence>
<comment type="caution">
    <text evidence="10">The sequence shown here is derived from an EMBL/GenBank/DDBJ whole genome shotgun (WGS) entry which is preliminary data.</text>
</comment>
<dbReference type="PANTHER" id="PTHR10766">
    <property type="entry name" value="TRANSMEMBRANE 9 SUPERFAMILY PROTEIN"/>
    <property type="match status" value="1"/>
</dbReference>
<dbReference type="GO" id="GO:0016020">
    <property type="term" value="C:membrane"/>
    <property type="evidence" value="ECO:0007669"/>
    <property type="project" value="UniProtKB-SubCell"/>
</dbReference>
<dbReference type="EMBL" id="JPWV03000004">
    <property type="protein sequence ID" value="KAG2532415.1"/>
    <property type="molecule type" value="Genomic_DNA"/>
</dbReference>
<dbReference type="InterPro" id="IPR004240">
    <property type="entry name" value="EMP70"/>
</dbReference>
<keyword evidence="5" id="KW-1133">Transmembrane helix</keyword>
<protein>
    <recommendedName>
        <fullName evidence="7">Transmembrane 9 superfamily member</fullName>
    </recommendedName>
</protein>
<dbReference type="EMBL" id="MBDN02000015">
    <property type="protein sequence ID" value="RLN84738.1"/>
    <property type="molecule type" value="Genomic_DNA"/>
</dbReference>
<dbReference type="GO" id="GO:0072657">
    <property type="term" value="P:protein localization to membrane"/>
    <property type="evidence" value="ECO:0007669"/>
    <property type="project" value="TreeGrafter"/>
</dbReference>
<keyword evidence="12" id="KW-1185">Reference proteome</keyword>
<reference evidence="8" key="1">
    <citation type="journal article" date="2015" name="Genom Data">
        <title>Genome sequences of six Phytophthora species associated with forests in New Zealand.</title>
        <authorList>
            <person name="Studholme D.J."/>
            <person name="McDougal R.L."/>
            <person name="Sambles C."/>
            <person name="Hansen E."/>
            <person name="Hardy G."/>
            <person name="Grant M."/>
            <person name="Ganley R.J."/>
            <person name="Williams N.M."/>
        </authorList>
    </citation>
    <scope>NUCLEOTIDE SEQUENCE</scope>
    <source>
        <strain evidence="8">NZFS 2646</strain>
        <strain evidence="9">NZFS 3630</strain>
    </source>
</reference>
<proteinExistence type="inferred from homology"/>
<dbReference type="Proteomes" id="UP000792063">
    <property type="component" value="Unassembled WGS sequence"/>
</dbReference>
<dbReference type="Pfam" id="PF02990">
    <property type="entry name" value="EMP70"/>
    <property type="match status" value="1"/>
</dbReference>
<comment type="similarity">
    <text evidence="2 7">Belongs to the nonaspanin (TM9SF) (TC 9.A.2) family.</text>
</comment>
<keyword evidence="4 7" id="KW-0732">Signal</keyword>
<gene>
    <name evidence="10" type="ORF">BBI17_001022</name>
    <name evidence="11" type="ORF">BBO99_00001051</name>
    <name evidence="8" type="ORF">JM16_000406</name>
    <name evidence="9" type="ORF">JM18_000323</name>
</gene>
<evidence type="ECO:0000256" key="6">
    <source>
        <dbReference type="ARBA" id="ARBA00023136"/>
    </source>
</evidence>
<evidence type="ECO:0000313" key="12">
    <source>
        <dbReference type="Proteomes" id="UP000285624"/>
    </source>
</evidence>
<evidence type="ECO:0000256" key="3">
    <source>
        <dbReference type="ARBA" id="ARBA00022692"/>
    </source>
</evidence>
<feature type="signal peptide" evidence="7">
    <location>
        <begin position="1"/>
        <end position="33"/>
    </location>
</feature>
<feature type="chain" id="PRO_5036512644" description="Transmembrane 9 superfamily member" evidence="7">
    <location>
        <begin position="34"/>
        <end position="134"/>
    </location>
</feature>
<dbReference type="Proteomes" id="UP000285883">
    <property type="component" value="Unassembled WGS sequence"/>
</dbReference>
<evidence type="ECO:0000256" key="5">
    <source>
        <dbReference type="ARBA" id="ARBA00022989"/>
    </source>
</evidence>
<evidence type="ECO:0000313" key="10">
    <source>
        <dbReference type="EMBL" id="RLN06706.1"/>
    </source>
</evidence>
<evidence type="ECO:0000256" key="1">
    <source>
        <dbReference type="ARBA" id="ARBA00004141"/>
    </source>
</evidence>
<reference evidence="12 13" key="2">
    <citation type="submission" date="2018-07" db="EMBL/GenBank/DDBJ databases">
        <title>Genome sequencing of oomycete isolates from Chile give support for New Zealand origin for Phytophthora kernoviae and make available the first Nothophytophthora sp. genome.</title>
        <authorList>
            <person name="Studholme D.J."/>
            <person name="Sanfuentes E."/>
            <person name="Panda P."/>
            <person name="Hill R."/>
            <person name="Sambles C."/>
            <person name="Grant M."/>
            <person name="Williams N.M."/>
            <person name="Mcdougal R.L."/>
        </authorList>
    </citation>
    <scope>NUCLEOTIDE SEQUENCE [LARGE SCALE GENOMIC DNA]</scope>
    <source>
        <strain evidence="10">Chile2</strain>
        <strain evidence="11">Chile4</strain>
    </source>
</reference>
<dbReference type="Proteomes" id="UP000285624">
    <property type="component" value="Unassembled WGS sequence"/>
</dbReference>
<dbReference type="AlphaFoldDB" id="A0A3R7K2R0"/>
<comment type="subcellular location">
    <subcellularLocation>
        <location evidence="1">Membrane</location>
        <topology evidence="1">Multi-pass membrane protein</topology>
    </subcellularLocation>
</comment>
<name>A0A3R7K2R0_9STRA</name>
<keyword evidence="6" id="KW-0472">Membrane</keyword>
<evidence type="ECO:0000313" key="13">
    <source>
        <dbReference type="Proteomes" id="UP000285883"/>
    </source>
</evidence>
<organism evidence="10 13">
    <name type="scientific">Phytophthora kernoviae</name>
    <dbReference type="NCBI Taxonomy" id="325452"/>
    <lineage>
        <taxon>Eukaryota</taxon>
        <taxon>Sar</taxon>
        <taxon>Stramenopiles</taxon>
        <taxon>Oomycota</taxon>
        <taxon>Peronosporomycetes</taxon>
        <taxon>Peronosporales</taxon>
        <taxon>Peronosporaceae</taxon>
        <taxon>Phytophthora</taxon>
    </lineage>
</organism>